<dbReference type="GO" id="GO:0015031">
    <property type="term" value="P:protein transport"/>
    <property type="evidence" value="ECO:0007669"/>
    <property type="project" value="UniProtKB-KW"/>
</dbReference>
<dbReference type="GO" id="GO:0016020">
    <property type="term" value="C:membrane"/>
    <property type="evidence" value="ECO:0007669"/>
    <property type="project" value="InterPro"/>
</dbReference>
<evidence type="ECO:0000256" key="4">
    <source>
        <dbReference type="ARBA" id="ARBA00022927"/>
    </source>
</evidence>
<protein>
    <submittedName>
        <fullName evidence="10">Bifunctional Syntaxin 6</fullName>
    </submittedName>
</protein>
<reference evidence="10" key="1">
    <citation type="journal article" date="2023" name="Nat. Microbiol.">
        <title>Babesia duncani multi-omics identifies virulence factors and drug targets.</title>
        <authorList>
            <person name="Singh P."/>
            <person name="Lonardi S."/>
            <person name="Liang Q."/>
            <person name="Vydyam P."/>
            <person name="Khabirova E."/>
            <person name="Fang T."/>
            <person name="Gihaz S."/>
            <person name="Thekkiniath J."/>
            <person name="Munshi M."/>
            <person name="Abel S."/>
            <person name="Ciampossin L."/>
            <person name="Batugedara G."/>
            <person name="Gupta M."/>
            <person name="Lu X.M."/>
            <person name="Lenz T."/>
            <person name="Chakravarty S."/>
            <person name="Cornillot E."/>
            <person name="Hu Y."/>
            <person name="Ma W."/>
            <person name="Gonzalez L.M."/>
            <person name="Sanchez S."/>
            <person name="Estrada K."/>
            <person name="Sanchez-Flores A."/>
            <person name="Montero E."/>
            <person name="Harb O.S."/>
            <person name="Le Roch K.G."/>
            <person name="Mamoun C.B."/>
        </authorList>
    </citation>
    <scope>NUCLEOTIDE SEQUENCE</scope>
    <source>
        <strain evidence="10">WA1</strain>
    </source>
</reference>
<evidence type="ECO:0000256" key="1">
    <source>
        <dbReference type="ARBA" id="ARBA00009063"/>
    </source>
</evidence>
<dbReference type="GO" id="GO:0012505">
    <property type="term" value="C:endomembrane system"/>
    <property type="evidence" value="ECO:0007669"/>
    <property type="project" value="UniProtKB-SubCell"/>
</dbReference>
<accession>A0AAD9PLQ3</accession>
<dbReference type="SUPFAM" id="SSF58038">
    <property type="entry name" value="SNARE fusion complex"/>
    <property type="match status" value="1"/>
</dbReference>
<dbReference type="Gene3D" id="1.20.58.90">
    <property type="match status" value="1"/>
</dbReference>
<dbReference type="SUPFAM" id="SSF47661">
    <property type="entry name" value="t-snare proteins"/>
    <property type="match status" value="1"/>
</dbReference>
<evidence type="ECO:0000313" key="10">
    <source>
        <dbReference type="EMBL" id="KAK2196772.1"/>
    </source>
</evidence>
<keyword evidence="3 8" id="KW-0812">Transmembrane</keyword>
<evidence type="ECO:0000259" key="9">
    <source>
        <dbReference type="Pfam" id="PF09177"/>
    </source>
</evidence>
<sequence length="225" mass="25056">MEATSSRARDPYDEAESKVRKNIRKIIVLQSQAIEELRNAPPNSTLESIAKGRELLTICNGIESDISELQKVIAAIKENPSKYKIPTPVFQAREATIEEFKSKIKGVRDRNALHMAPRLQANPQASGIEMQHQQQLMEDQDTQLGVLAGTAASIFDNAKDIHMQVTTHNRMLQDLEGGMTETQAHIGSIAKRMALFLDTNNPSLIRLVLYLCGIAILLLIVIIIF</sequence>
<dbReference type="InterPro" id="IPR015260">
    <property type="entry name" value="Syntaxin-6/10/61_N"/>
</dbReference>
<dbReference type="GeneID" id="94336319"/>
<keyword evidence="6 8" id="KW-0472">Membrane</keyword>
<dbReference type="CDD" id="cd15841">
    <property type="entry name" value="SNARE_Qc"/>
    <property type="match status" value="1"/>
</dbReference>
<dbReference type="InterPro" id="IPR010989">
    <property type="entry name" value="SNARE"/>
</dbReference>
<dbReference type="GO" id="GO:0048193">
    <property type="term" value="P:Golgi vesicle transport"/>
    <property type="evidence" value="ECO:0007669"/>
    <property type="project" value="InterPro"/>
</dbReference>
<feature type="domain" description="Syntaxin 6/10/61 N-terminal" evidence="9">
    <location>
        <begin position="10"/>
        <end position="107"/>
    </location>
</feature>
<evidence type="ECO:0000256" key="6">
    <source>
        <dbReference type="ARBA" id="ARBA00023136"/>
    </source>
</evidence>
<organism evidence="10 11">
    <name type="scientific">Babesia duncani</name>
    <dbReference type="NCBI Taxonomy" id="323732"/>
    <lineage>
        <taxon>Eukaryota</taxon>
        <taxon>Sar</taxon>
        <taxon>Alveolata</taxon>
        <taxon>Apicomplexa</taxon>
        <taxon>Aconoidasida</taxon>
        <taxon>Piroplasmida</taxon>
        <taxon>Babesiidae</taxon>
        <taxon>Babesia</taxon>
    </lineage>
</organism>
<evidence type="ECO:0000313" key="11">
    <source>
        <dbReference type="Proteomes" id="UP001214638"/>
    </source>
</evidence>
<evidence type="ECO:0000256" key="7">
    <source>
        <dbReference type="ARBA" id="ARBA00046280"/>
    </source>
</evidence>
<proteinExistence type="inferred from homology"/>
<gene>
    <name evidence="10" type="ORF">BdWA1_002021</name>
</gene>
<comment type="subcellular location">
    <subcellularLocation>
        <location evidence="7">Endomembrane system</location>
        <topology evidence="7">Single-pass type IV membrane protein</topology>
    </subcellularLocation>
</comment>
<name>A0AAD9PLQ3_9APIC</name>
<comment type="similarity">
    <text evidence="1">Belongs to the syntaxin family.</text>
</comment>
<evidence type="ECO:0000256" key="2">
    <source>
        <dbReference type="ARBA" id="ARBA00022448"/>
    </source>
</evidence>
<evidence type="ECO:0000256" key="5">
    <source>
        <dbReference type="ARBA" id="ARBA00022989"/>
    </source>
</evidence>
<dbReference type="KEGG" id="bdw:94336319"/>
<dbReference type="AlphaFoldDB" id="A0AAD9PLQ3"/>
<keyword evidence="11" id="KW-1185">Reference proteome</keyword>
<dbReference type="EMBL" id="JALLKP010000002">
    <property type="protein sequence ID" value="KAK2196772.1"/>
    <property type="molecule type" value="Genomic_DNA"/>
</dbReference>
<keyword evidence="5 8" id="KW-1133">Transmembrane helix</keyword>
<keyword evidence="2" id="KW-0813">Transport</keyword>
<dbReference type="Pfam" id="PF09177">
    <property type="entry name" value="STX6_10_61_N"/>
    <property type="match status" value="1"/>
</dbReference>
<dbReference type="RefSeq" id="XP_067803614.1">
    <property type="nucleotide sequence ID" value="XM_067947050.1"/>
</dbReference>
<dbReference type="Gene3D" id="1.20.5.110">
    <property type="match status" value="1"/>
</dbReference>
<keyword evidence="4" id="KW-0653">Protein transport</keyword>
<comment type="caution">
    <text evidence="10">The sequence shown here is derived from an EMBL/GenBank/DDBJ whole genome shotgun (WGS) entry which is preliminary data.</text>
</comment>
<evidence type="ECO:0000256" key="8">
    <source>
        <dbReference type="SAM" id="Phobius"/>
    </source>
</evidence>
<dbReference type="PANTHER" id="PTHR12791">
    <property type="entry name" value="GOLGI SNARE BET1-RELATED"/>
    <property type="match status" value="1"/>
</dbReference>
<feature type="transmembrane region" description="Helical" evidence="8">
    <location>
        <begin position="204"/>
        <end position="224"/>
    </location>
</feature>
<evidence type="ECO:0000256" key="3">
    <source>
        <dbReference type="ARBA" id="ARBA00022692"/>
    </source>
</evidence>
<dbReference type="Proteomes" id="UP001214638">
    <property type="component" value="Unassembled WGS sequence"/>
</dbReference>